<feature type="domain" description="TRPM-like" evidence="6">
    <location>
        <begin position="21"/>
        <end position="145"/>
    </location>
</feature>
<dbReference type="PANTHER" id="PTHR13800">
    <property type="entry name" value="TRANSIENT RECEPTOR POTENTIAL CATION CHANNEL, SUBFAMILY M, MEMBER 6"/>
    <property type="match status" value="1"/>
</dbReference>
<keyword evidence="8" id="KW-1185">Reference proteome</keyword>
<evidence type="ECO:0000256" key="1">
    <source>
        <dbReference type="ARBA" id="ARBA00004141"/>
    </source>
</evidence>
<dbReference type="InterPro" id="IPR050927">
    <property type="entry name" value="TRPM"/>
</dbReference>
<keyword evidence="4" id="KW-0472">Membrane</keyword>
<evidence type="ECO:0000259" key="6">
    <source>
        <dbReference type="Pfam" id="PF25508"/>
    </source>
</evidence>
<dbReference type="Proteomes" id="UP000708208">
    <property type="component" value="Unassembled WGS sequence"/>
</dbReference>
<feature type="region of interest" description="Disordered" evidence="5">
    <location>
        <begin position="1"/>
        <end position="20"/>
    </location>
</feature>
<dbReference type="GO" id="GO:0030001">
    <property type="term" value="P:metal ion transport"/>
    <property type="evidence" value="ECO:0007669"/>
    <property type="project" value="TreeGrafter"/>
</dbReference>
<dbReference type="EMBL" id="CAJVCH010539208">
    <property type="protein sequence ID" value="CAG7826268.1"/>
    <property type="molecule type" value="Genomic_DNA"/>
</dbReference>
<accession>A0A8J2L4R4</accession>
<evidence type="ECO:0000313" key="7">
    <source>
        <dbReference type="EMBL" id="CAG7826268.1"/>
    </source>
</evidence>
<keyword evidence="2" id="KW-0812">Transmembrane</keyword>
<feature type="compositionally biased region" description="Basic and acidic residues" evidence="5">
    <location>
        <begin position="1"/>
        <end position="12"/>
    </location>
</feature>
<sequence length="150" mass="17153">MRDMSNSPRDDNIPGAEEDDDQNIMNVHCFTQPFDDLFIWAILTKRHDMALLLWGHGPGALAKALVAVKLNSYLAQELISTEKTNMGTEFQMFSEEWENLSLELLDSCFKQDPKIARQLLTMELDHWSKQTCLTLAVMANHRMLLGHPCC</sequence>
<protein>
    <recommendedName>
        <fullName evidence="6">TRPM-like domain-containing protein</fullName>
    </recommendedName>
</protein>
<evidence type="ECO:0000256" key="3">
    <source>
        <dbReference type="ARBA" id="ARBA00022989"/>
    </source>
</evidence>
<evidence type="ECO:0000256" key="5">
    <source>
        <dbReference type="SAM" id="MobiDB-lite"/>
    </source>
</evidence>
<name>A0A8J2L4R4_9HEXA</name>
<proteinExistence type="predicted"/>
<dbReference type="GO" id="GO:0005261">
    <property type="term" value="F:monoatomic cation channel activity"/>
    <property type="evidence" value="ECO:0007669"/>
    <property type="project" value="TreeGrafter"/>
</dbReference>
<feature type="non-terminal residue" evidence="7">
    <location>
        <position position="1"/>
    </location>
</feature>
<dbReference type="InterPro" id="IPR057366">
    <property type="entry name" value="TRPM-like"/>
</dbReference>
<evidence type="ECO:0000313" key="8">
    <source>
        <dbReference type="Proteomes" id="UP000708208"/>
    </source>
</evidence>
<evidence type="ECO:0000256" key="2">
    <source>
        <dbReference type="ARBA" id="ARBA00022692"/>
    </source>
</evidence>
<dbReference type="AlphaFoldDB" id="A0A8J2L4R4"/>
<comment type="caution">
    <text evidence="7">The sequence shown here is derived from an EMBL/GenBank/DDBJ whole genome shotgun (WGS) entry which is preliminary data.</text>
</comment>
<comment type="subcellular location">
    <subcellularLocation>
        <location evidence="1">Membrane</location>
        <topology evidence="1">Multi-pass membrane protein</topology>
    </subcellularLocation>
</comment>
<dbReference type="Pfam" id="PF25508">
    <property type="entry name" value="TRPM2"/>
    <property type="match status" value="1"/>
</dbReference>
<evidence type="ECO:0000256" key="4">
    <source>
        <dbReference type="ARBA" id="ARBA00023136"/>
    </source>
</evidence>
<dbReference type="PANTHER" id="PTHR13800:SF1">
    <property type="entry name" value="TRANSIENT RECEPTOR POTENTIAL CATION CHANNEL TRPM"/>
    <property type="match status" value="1"/>
</dbReference>
<dbReference type="GO" id="GO:0005886">
    <property type="term" value="C:plasma membrane"/>
    <property type="evidence" value="ECO:0007669"/>
    <property type="project" value="TreeGrafter"/>
</dbReference>
<keyword evidence="3" id="KW-1133">Transmembrane helix</keyword>
<gene>
    <name evidence="7" type="ORF">AFUS01_LOCUS36331</name>
</gene>
<organism evidence="7 8">
    <name type="scientific">Allacma fusca</name>
    <dbReference type="NCBI Taxonomy" id="39272"/>
    <lineage>
        <taxon>Eukaryota</taxon>
        <taxon>Metazoa</taxon>
        <taxon>Ecdysozoa</taxon>
        <taxon>Arthropoda</taxon>
        <taxon>Hexapoda</taxon>
        <taxon>Collembola</taxon>
        <taxon>Symphypleona</taxon>
        <taxon>Sminthuridae</taxon>
        <taxon>Allacma</taxon>
    </lineage>
</organism>
<dbReference type="OrthoDB" id="301415at2759"/>
<reference evidence="7" key="1">
    <citation type="submission" date="2021-06" db="EMBL/GenBank/DDBJ databases">
        <authorList>
            <person name="Hodson N. C."/>
            <person name="Mongue J. A."/>
            <person name="Jaron S. K."/>
        </authorList>
    </citation>
    <scope>NUCLEOTIDE SEQUENCE</scope>
</reference>